<dbReference type="Pfam" id="PF12367">
    <property type="entry name" value="PFO_beta_C"/>
    <property type="match status" value="1"/>
</dbReference>
<comment type="caution">
    <text evidence="12">The sequence shown here is derived from an EMBL/GenBank/DDBJ whole genome shotgun (WGS) entry which is preliminary data.</text>
</comment>
<dbReference type="NCBIfam" id="TIGR02177">
    <property type="entry name" value="PorB_KorB"/>
    <property type="match status" value="1"/>
</dbReference>
<keyword evidence="8" id="KW-0411">Iron-sulfur</keyword>
<dbReference type="InterPro" id="IPR032686">
    <property type="entry name" value="PFO_beta_C"/>
</dbReference>
<comment type="cofactor">
    <cofactor evidence="2">
        <name>thiamine diphosphate</name>
        <dbReference type="ChEBI" id="CHEBI:58937"/>
    </cofactor>
</comment>
<evidence type="ECO:0000313" key="13">
    <source>
        <dbReference type="Proteomes" id="UP000533476"/>
    </source>
</evidence>
<keyword evidence="7" id="KW-0408">Iron</keyword>
<reference evidence="12 13" key="1">
    <citation type="submission" date="2020-04" db="EMBL/GenBank/DDBJ databases">
        <authorList>
            <person name="Zhang R."/>
            <person name="Schippers A."/>
        </authorList>
    </citation>
    <scope>NUCLEOTIDE SEQUENCE [LARGE SCALE GENOMIC DNA]</scope>
    <source>
        <strain evidence="12 13">DSM 109850</strain>
    </source>
</reference>
<evidence type="ECO:0000256" key="1">
    <source>
        <dbReference type="ARBA" id="ARBA00001946"/>
    </source>
</evidence>
<dbReference type="GO" id="GO:0046872">
    <property type="term" value="F:metal ion binding"/>
    <property type="evidence" value="ECO:0007669"/>
    <property type="project" value="UniProtKB-KW"/>
</dbReference>
<feature type="domain" description="Thiamine pyrophosphate enzyme TPP-binding" evidence="10">
    <location>
        <begin position="48"/>
        <end position="195"/>
    </location>
</feature>
<dbReference type="Gene3D" id="3.40.50.970">
    <property type="match status" value="1"/>
</dbReference>
<evidence type="ECO:0000256" key="7">
    <source>
        <dbReference type="ARBA" id="ARBA00023004"/>
    </source>
</evidence>
<feature type="domain" description="Pyruvate ferredoxin oxidoreductase beta subunit C-terminal" evidence="11">
    <location>
        <begin position="199"/>
        <end position="263"/>
    </location>
</feature>
<proteinExistence type="predicted"/>
<evidence type="ECO:0000256" key="2">
    <source>
        <dbReference type="ARBA" id="ARBA00001964"/>
    </source>
</evidence>
<evidence type="ECO:0000256" key="8">
    <source>
        <dbReference type="ARBA" id="ARBA00023014"/>
    </source>
</evidence>
<dbReference type="PANTHER" id="PTHR48084:SF4">
    <property type="entry name" value="2-OXOGLUTARATE OXIDOREDUCTASE SUBUNIT KORB"/>
    <property type="match status" value="1"/>
</dbReference>
<evidence type="ECO:0000256" key="5">
    <source>
        <dbReference type="ARBA" id="ARBA00022842"/>
    </source>
</evidence>
<dbReference type="InterPro" id="IPR029061">
    <property type="entry name" value="THDP-binding"/>
</dbReference>
<evidence type="ECO:0000256" key="6">
    <source>
        <dbReference type="ARBA" id="ARBA00023002"/>
    </source>
</evidence>
<dbReference type="GO" id="GO:0016625">
    <property type="term" value="F:oxidoreductase activity, acting on the aldehyde or oxo group of donors, iron-sulfur protein as acceptor"/>
    <property type="evidence" value="ECO:0007669"/>
    <property type="project" value="UniProtKB-ARBA"/>
</dbReference>
<dbReference type="InterPro" id="IPR011896">
    <property type="entry name" value="OFOB"/>
</dbReference>
<keyword evidence="9" id="KW-0786">Thiamine pyrophosphate</keyword>
<dbReference type="Proteomes" id="UP000533476">
    <property type="component" value="Unassembled WGS sequence"/>
</dbReference>
<evidence type="ECO:0000259" key="10">
    <source>
        <dbReference type="Pfam" id="PF02775"/>
    </source>
</evidence>
<evidence type="ECO:0000256" key="4">
    <source>
        <dbReference type="ARBA" id="ARBA00022723"/>
    </source>
</evidence>
<dbReference type="RefSeq" id="WP_169096501.1">
    <property type="nucleotide sequence ID" value="NZ_JABBVZ010000006.1"/>
</dbReference>
<protein>
    <submittedName>
        <fullName evidence="12">2-oxoacid:ferredoxin oxidoreductase subunit beta</fullName>
    </submittedName>
</protein>
<evidence type="ECO:0000313" key="12">
    <source>
        <dbReference type="EMBL" id="NMP21293.1"/>
    </source>
</evidence>
<dbReference type="SUPFAM" id="SSF52518">
    <property type="entry name" value="Thiamin diphosphate-binding fold (THDP-binding)"/>
    <property type="match status" value="1"/>
</dbReference>
<evidence type="ECO:0000256" key="3">
    <source>
        <dbReference type="ARBA" id="ARBA00001966"/>
    </source>
</evidence>
<name>A0A7Y0L0Z9_9FIRM</name>
<comment type="cofactor">
    <cofactor evidence="1">
        <name>Mg(2+)</name>
        <dbReference type="ChEBI" id="CHEBI:18420"/>
    </cofactor>
</comment>
<dbReference type="PANTHER" id="PTHR48084">
    <property type="entry name" value="2-OXOGLUTARATE OXIDOREDUCTASE SUBUNIT KORB-RELATED"/>
    <property type="match status" value="1"/>
</dbReference>
<evidence type="ECO:0000256" key="9">
    <source>
        <dbReference type="ARBA" id="ARBA00023052"/>
    </source>
</evidence>
<dbReference type="CDD" id="cd03375">
    <property type="entry name" value="TPP_OGFOR"/>
    <property type="match status" value="1"/>
</dbReference>
<keyword evidence="13" id="KW-1185">Reference proteome</keyword>
<dbReference type="InterPro" id="IPR011766">
    <property type="entry name" value="TPP_enzyme_TPP-bd"/>
</dbReference>
<accession>A0A7Y0L0Z9</accession>
<keyword evidence="4" id="KW-0479">Metal-binding</keyword>
<dbReference type="GO" id="GO:0045333">
    <property type="term" value="P:cellular respiration"/>
    <property type="evidence" value="ECO:0007669"/>
    <property type="project" value="UniProtKB-ARBA"/>
</dbReference>
<gene>
    <name evidence="12" type="ORF">HIJ39_02845</name>
</gene>
<dbReference type="AlphaFoldDB" id="A0A7Y0L0Z9"/>
<dbReference type="InterPro" id="IPR051457">
    <property type="entry name" value="2-oxoacid:Fd_oxidoreductase"/>
</dbReference>
<dbReference type="EMBL" id="JABBVZ010000006">
    <property type="protein sequence ID" value="NMP21293.1"/>
    <property type="molecule type" value="Genomic_DNA"/>
</dbReference>
<sequence>MATLQQFKTTEKSWWCPGCGDFGVLAAMQKALVAVGAEPSTTAIVAGIGCSGKLGNYINSYNIHATHGRTLPAALGIKLANRDLLVLAAGGDGDAYAIGMGHFMHALRRNVNVTYIVMDNHVYGLTKGQTSPTSESGFQTKTTPKGSIDRPVHPLMLAVSAGATFVAQGFSSWQPQLAKLIQMGIEHPGFSLINVISPCVTYNKVNTYDWYKKTLANLDDDPSYDPSSRTTALARLDETDELITGLIYREPSEPYEALLPGFRKTPLVEQDWHVDQATWDKMLANFD</sequence>
<dbReference type="GO" id="GO:0030976">
    <property type="term" value="F:thiamine pyrophosphate binding"/>
    <property type="evidence" value="ECO:0007669"/>
    <property type="project" value="InterPro"/>
</dbReference>
<keyword evidence="5" id="KW-0460">Magnesium</keyword>
<dbReference type="Pfam" id="PF02775">
    <property type="entry name" value="TPP_enzyme_C"/>
    <property type="match status" value="1"/>
</dbReference>
<keyword evidence="6" id="KW-0560">Oxidoreductase</keyword>
<organism evidence="12 13">
    <name type="scientific">Sulfobacillus harzensis</name>
    <dbReference type="NCBI Taxonomy" id="2729629"/>
    <lineage>
        <taxon>Bacteria</taxon>
        <taxon>Bacillati</taxon>
        <taxon>Bacillota</taxon>
        <taxon>Clostridia</taxon>
        <taxon>Eubacteriales</taxon>
        <taxon>Clostridiales Family XVII. Incertae Sedis</taxon>
        <taxon>Sulfobacillus</taxon>
    </lineage>
</organism>
<dbReference type="GO" id="GO:0051536">
    <property type="term" value="F:iron-sulfur cluster binding"/>
    <property type="evidence" value="ECO:0007669"/>
    <property type="project" value="UniProtKB-KW"/>
</dbReference>
<comment type="cofactor">
    <cofactor evidence="3">
        <name>[4Fe-4S] cluster</name>
        <dbReference type="ChEBI" id="CHEBI:49883"/>
    </cofactor>
</comment>
<evidence type="ECO:0000259" key="11">
    <source>
        <dbReference type="Pfam" id="PF12367"/>
    </source>
</evidence>